<sequence length="283" mass="30603">MGESTNHQDSPPPSLASIDTLPDDPEVLKALLREQTEAFEALAQQVEATARTADQMGLRDEQFQHFHRLQVLGTLAEGIVHEFNNILAAMLGFTEITLTQLPADSPAQHNLQAVYTAGQRAREIIRQTLSYSRSATAVSAPLAYAPMVTEVLGLLRASLPKTIEIRDEIAPDVGTVLADPASMHQLLMNLCTNAAHALNVSGFIDIKADICQVDEALAARHLSLQPGSHIRLRVQDNGHGISPEILDRIFDPFFTTKAAAQGIGLGLAIVKRIVNTYHGAIAV</sequence>
<accession>W4LWM7</accession>
<organism evidence="6 7">
    <name type="scientific">Candidatus Entotheonella gemina</name>
    <dbReference type="NCBI Taxonomy" id="1429439"/>
    <lineage>
        <taxon>Bacteria</taxon>
        <taxon>Pseudomonadati</taxon>
        <taxon>Nitrospinota/Tectimicrobiota group</taxon>
        <taxon>Candidatus Tectimicrobiota</taxon>
        <taxon>Candidatus Entotheonellia</taxon>
        <taxon>Candidatus Entotheonellales</taxon>
        <taxon>Candidatus Entotheonellaceae</taxon>
        <taxon>Candidatus Entotheonella</taxon>
    </lineage>
</organism>
<gene>
    <name evidence="6" type="ORF">ETSY2_35840</name>
</gene>
<evidence type="ECO:0000256" key="2">
    <source>
        <dbReference type="ARBA" id="ARBA00012438"/>
    </source>
</evidence>
<name>W4LWM7_9BACT</name>
<dbReference type="EC" id="2.7.13.3" evidence="2"/>
<proteinExistence type="predicted"/>
<dbReference type="SMART" id="SM00387">
    <property type="entry name" value="HATPase_c"/>
    <property type="match status" value="1"/>
</dbReference>
<dbReference type="Pfam" id="PF00512">
    <property type="entry name" value="HisKA"/>
    <property type="match status" value="1"/>
</dbReference>
<dbReference type="InterPro" id="IPR003594">
    <property type="entry name" value="HATPase_dom"/>
</dbReference>
<dbReference type="PROSITE" id="PS50109">
    <property type="entry name" value="HIS_KIN"/>
    <property type="match status" value="1"/>
</dbReference>
<dbReference type="EMBL" id="AZHX01001546">
    <property type="protein sequence ID" value="ETX02278.1"/>
    <property type="molecule type" value="Genomic_DNA"/>
</dbReference>
<evidence type="ECO:0000313" key="6">
    <source>
        <dbReference type="EMBL" id="ETX02278.1"/>
    </source>
</evidence>
<dbReference type="Gene3D" id="3.30.565.10">
    <property type="entry name" value="Histidine kinase-like ATPase, C-terminal domain"/>
    <property type="match status" value="1"/>
</dbReference>
<dbReference type="HOGENOM" id="CLU_000445_89_1_7"/>
<dbReference type="PANTHER" id="PTHR43065">
    <property type="entry name" value="SENSOR HISTIDINE KINASE"/>
    <property type="match status" value="1"/>
</dbReference>
<keyword evidence="7" id="KW-1185">Reference proteome</keyword>
<dbReference type="Proteomes" id="UP000019140">
    <property type="component" value="Unassembled WGS sequence"/>
</dbReference>
<dbReference type="PANTHER" id="PTHR43065:SF42">
    <property type="entry name" value="TWO-COMPONENT SENSOR PPRA"/>
    <property type="match status" value="1"/>
</dbReference>
<dbReference type="SMART" id="SM00388">
    <property type="entry name" value="HisKA"/>
    <property type="match status" value="1"/>
</dbReference>
<feature type="domain" description="Histidine kinase" evidence="5">
    <location>
        <begin position="78"/>
        <end position="283"/>
    </location>
</feature>
<evidence type="ECO:0000256" key="3">
    <source>
        <dbReference type="ARBA" id="ARBA00022553"/>
    </source>
</evidence>
<keyword evidence="3" id="KW-0597">Phosphoprotein</keyword>
<dbReference type="Pfam" id="PF02518">
    <property type="entry name" value="HATPase_c"/>
    <property type="match status" value="1"/>
</dbReference>
<dbReference type="InterPro" id="IPR036890">
    <property type="entry name" value="HATPase_C_sf"/>
</dbReference>
<evidence type="ECO:0000259" key="5">
    <source>
        <dbReference type="PROSITE" id="PS50109"/>
    </source>
</evidence>
<dbReference type="GO" id="GO:0000155">
    <property type="term" value="F:phosphorelay sensor kinase activity"/>
    <property type="evidence" value="ECO:0007669"/>
    <property type="project" value="InterPro"/>
</dbReference>
<evidence type="ECO:0000313" key="7">
    <source>
        <dbReference type="Proteomes" id="UP000019140"/>
    </source>
</evidence>
<comment type="caution">
    <text evidence="6">The sequence shown here is derived from an EMBL/GenBank/DDBJ whole genome shotgun (WGS) entry which is preliminary data.</text>
</comment>
<dbReference type="InterPro" id="IPR004358">
    <property type="entry name" value="Sig_transdc_His_kin-like_C"/>
</dbReference>
<evidence type="ECO:0000256" key="4">
    <source>
        <dbReference type="SAM" id="MobiDB-lite"/>
    </source>
</evidence>
<evidence type="ECO:0000256" key="1">
    <source>
        <dbReference type="ARBA" id="ARBA00000085"/>
    </source>
</evidence>
<dbReference type="CDD" id="cd00082">
    <property type="entry name" value="HisKA"/>
    <property type="match status" value="1"/>
</dbReference>
<dbReference type="AlphaFoldDB" id="W4LWM7"/>
<dbReference type="InterPro" id="IPR003661">
    <property type="entry name" value="HisK_dim/P_dom"/>
</dbReference>
<feature type="non-terminal residue" evidence="6">
    <location>
        <position position="283"/>
    </location>
</feature>
<dbReference type="PRINTS" id="PR00344">
    <property type="entry name" value="BCTRLSENSOR"/>
</dbReference>
<reference evidence="6 7" key="1">
    <citation type="journal article" date="2014" name="Nature">
        <title>An environmental bacterial taxon with a large and distinct metabolic repertoire.</title>
        <authorList>
            <person name="Wilson M.C."/>
            <person name="Mori T."/>
            <person name="Ruckert C."/>
            <person name="Uria A.R."/>
            <person name="Helf M.J."/>
            <person name="Takada K."/>
            <person name="Gernert C."/>
            <person name="Steffens U.A."/>
            <person name="Heycke N."/>
            <person name="Schmitt S."/>
            <person name="Rinke C."/>
            <person name="Helfrich E.J."/>
            <person name="Brachmann A.O."/>
            <person name="Gurgui C."/>
            <person name="Wakimoto T."/>
            <person name="Kracht M."/>
            <person name="Crusemann M."/>
            <person name="Hentschel U."/>
            <person name="Abe I."/>
            <person name="Matsunaga S."/>
            <person name="Kalinowski J."/>
            <person name="Takeyama H."/>
            <person name="Piel J."/>
        </authorList>
    </citation>
    <scope>NUCLEOTIDE SEQUENCE [LARGE SCALE GENOMIC DNA]</scope>
    <source>
        <strain evidence="7">TSY2</strain>
    </source>
</reference>
<dbReference type="InterPro" id="IPR005467">
    <property type="entry name" value="His_kinase_dom"/>
</dbReference>
<dbReference type="Gene3D" id="1.10.287.130">
    <property type="match status" value="1"/>
</dbReference>
<feature type="region of interest" description="Disordered" evidence="4">
    <location>
        <begin position="1"/>
        <end position="21"/>
    </location>
</feature>
<protein>
    <recommendedName>
        <fullName evidence="2">histidine kinase</fullName>
        <ecNumber evidence="2">2.7.13.3</ecNumber>
    </recommendedName>
</protein>
<dbReference type="SUPFAM" id="SSF55874">
    <property type="entry name" value="ATPase domain of HSP90 chaperone/DNA topoisomerase II/histidine kinase"/>
    <property type="match status" value="1"/>
</dbReference>
<comment type="catalytic activity">
    <reaction evidence="1">
        <text>ATP + protein L-histidine = ADP + protein N-phospho-L-histidine.</text>
        <dbReference type="EC" id="2.7.13.3"/>
    </reaction>
</comment>
<dbReference type="SUPFAM" id="SSF47384">
    <property type="entry name" value="Homodimeric domain of signal transducing histidine kinase"/>
    <property type="match status" value="1"/>
</dbReference>
<dbReference type="InterPro" id="IPR036097">
    <property type="entry name" value="HisK_dim/P_sf"/>
</dbReference>